<dbReference type="EMBL" id="VYUT01000013">
    <property type="protein sequence ID" value="KAA9204955.1"/>
    <property type="molecule type" value="Genomic_DNA"/>
</dbReference>
<gene>
    <name evidence="1" type="ORF">F6X95_09880</name>
</gene>
<name>A0A5N0YQC5_9ENTE</name>
<protein>
    <recommendedName>
        <fullName evidence="3">ABC transporter ATP-binding protein</fullName>
    </recommendedName>
</protein>
<dbReference type="InterPro" id="IPR027417">
    <property type="entry name" value="P-loop_NTPase"/>
</dbReference>
<dbReference type="Proteomes" id="UP000326078">
    <property type="component" value="Unassembled WGS sequence"/>
</dbReference>
<dbReference type="Gene3D" id="3.40.50.300">
    <property type="entry name" value="P-loop containing nucleotide triphosphate hydrolases"/>
    <property type="match status" value="1"/>
</dbReference>
<organism evidence="1 2">
    <name type="scientific">Enterococcus durans</name>
    <dbReference type="NCBI Taxonomy" id="53345"/>
    <lineage>
        <taxon>Bacteria</taxon>
        <taxon>Bacillati</taxon>
        <taxon>Bacillota</taxon>
        <taxon>Bacilli</taxon>
        <taxon>Lactobacillales</taxon>
        <taxon>Enterococcaceae</taxon>
        <taxon>Enterococcus</taxon>
    </lineage>
</organism>
<evidence type="ECO:0008006" key="3">
    <source>
        <dbReference type="Google" id="ProtNLM"/>
    </source>
</evidence>
<reference evidence="1 2" key="1">
    <citation type="submission" date="2019-09" db="EMBL/GenBank/DDBJ databases">
        <title>Vancomyinc resistant enterococci isolated from farm animals in Switzerland.</title>
        <authorList>
            <person name="Stevens M.J.A."/>
            <person name="Stephan R."/>
            <person name="Morach M."/>
            <person name="Nuesch-Inderbinen M."/>
        </authorList>
    </citation>
    <scope>NUCLEOTIDE SEQUENCE [LARGE SCALE GENOMIC DNA]</scope>
    <source>
        <strain evidence="1 2">GH27</strain>
    </source>
</reference>
<dbReference type="RefSeq" id="WP_151073402.1">
    <property type="nucleotide sequence ID" value="NZ_VYUM01000013.1"/>
</dbReference>
<comment type="caution">
    <text evidence="1">The sequence shown here is derived from an EMBL/GenBank/DDBJ whole genome shotgun (WGS) entry which is preliminary data.</text>
</comment>
<dbReference type="AlphaFoldDB" id="A0A5N0YQC5"/>
<sequence length="65" mass="7620">MARAFIQEKNFILMDEGTSSLDRLNALIIEKLLLSDPNLTVIIVSHHPFHENKDKFDQLITIERW</sequence>
<evidence type="ECO:0000313" key="2">
    <source>
        <dbReference type="Proteomes" id="UP000326078"/>
    </source>
</evidence>
<proteinExistence type="predicted"/>
<dbReference type="SUPFAM" id="SSF52540">
    <property type="entry name" value="P-loop containing nucleoside triphosphate hydrolases"/>
    <property type="match status" value="1"/>
</dbReference>
<accession>A0A5N0YQC5</accession>
<evidence type="ECO:0000313" key="1">
    <source>
        <dbReference type="EMBL" id="KAA9204955.1"/>
    </source>
</evidence>